<name>A0A7S3PWL4_9STRA</name>
<accession>A0A7S3PWL4</accession>
<reference evidence="1" key="1">
    <citation type="submission" date="2021-01" db="EMBL/GenBank/DDBJ databases">
        <authorList>
            <person name="Corre E."/>
            <person name="Pelletier E."/>
            <person name="Niang G."/>
            <person name="Scheremetjew M."/>
            <person name="Finn R."/>
            <person name="Kale V."/>
            <person name="Holt S."/>
            <person name="Cochrane G."/>
            <person name="Meng A."/>
            <person name="Brown T."/>
            <person name="Cohen L."/>
        </authorList>
    </citation>
    <scope>NUCLEOTIDE SEQUENCE</scope>
    <source>
        <strain evidence="1">MM31A-1</strain>
    </source>
</reference>
<proteinExistence type="predicted"/>
<sequence length="310" mass="35346">MANNNNNNNNSNHVTESMMIARNLSVHPNIFFKKGLEIAGNRTQTLCNTNMKYFRCHFGVSPGVASIIWDMIFVRLPNGFHFFHVLWGLMFMKVYATAPVLAGKVGTDEGIFREKSFKVVKAIASLKSKVIKLSNRFMNSNDSICNLTVDGTDFRIPEPTPFWSGWFSHKFNAAGLRYEVGVCIQTGWICWIIGPFACGKWSDLKIFRVALKKKLVPRERVEADGGYRGDVRISDPEDAANMQESCMKSAARSRHETINRRFKQFDCMKNFRHDKDIHVNLFEAVATITQIGFENGEPPYGVVYERPHLF</sequence>
<protein>
    <recommendedName>
        <fullName evidence="2">DDE Tnp4 domain-containing protein</fullName>
    </recommendedName>
</protein>
<dbReference type="EMBL" id="HBIO01003515">
    <property type="protein sequence ID" value="CAE0457572.1"/>
    <property type="molecule type" value="Transcribed_RNA"/>
</dbReference>
<dbReference type="AlphaFoldDB" id="A0A7S3PWL4"/>
<evidence type="ECO:0000313" key="1">
    <source>
        <dbReference type="EMBL" id="CAE0457572.1"/>
    </source>
</evidence>
<organism evidence="1">
    <name type="scientific">Chaetoceros debilis</name>
    <dbReference type="NCBI Taxonomy" id="122233"/>
    <lineage>
        <taxon>Eukaryota</taxon>
        <taxon>Sar</taxon>
        <taxon>Stramenopiles</taxon>
        <taxon>Ochrophyta</taxon>
        <taxon>Bacillariophyta</taxon>
        <taxon>Coscinodiscophyceae</taxon>
        <taxon>Chaetocerotophycidae</taxon>
        <taxon>Chaetocerotales</taxon>
        <taxon>Chaetocerotaceae</taxon>
        <taxon>Chaetoceros</taxon>
    </lineage>
</organism>
<gene>
    <name evidence="1" type="ORF">CDEB00056_LOCUS2413</name>
</gene>
<evidence type="ECO:0008006" key="2">
    <source>
        <dbReference type="Google" id="ProtNLM"/>
    </source>
</evidence>